<keyword evidence="8" id="KW-0862">Zinc</keyword>
<evidence type="ECO:0000256" key="4">
    <source>
        <dbReference type="ARBA" id="ARBA00022670"/>
    </source>
</evidence>
<dbReference type="EC" id="3.4.24.-" evidence="14"/>
<evidence type="ECO:0000256" key="6">
    <source>
        <dbReference type="ARBA" id="ARBA00022723"/>
    </source>
</evidence>
<evidence type="ECO:0000256" key="10">
    <source>
        <dbReference type="ARBA" id="ARBA00023049"/>
    </source>
</evidence>
<evidence type="ECO:0000313" key="14">
    <source>
        <dbReference type="EMBL" id="QDV32423.1"/>
    </source>
</evidence>
<keyword evidence="6" id="KW-0479">Metal-binding</keyword>
<dbReference type="GO" id="GO:0016020">
    <property type="term" value="C:membrane"/>
    <property type="evidence" value="ECO:0007669"/>
    <property type="project" value="UniProtKB-SubCell"/>
</dbReference>
<name>A0A518GV12_9BACT</name>
<dbReference type="Proteomes" id="UP000317835">
    <property type="component" value="Chromosome"/>
</dbReference>
<keyword evidence="15" id="KW-1185">Reference proteome</keyword>
<dbReference type="GO" id="GO:0046872">
    <property type="term" value="F:metal ion binding"/>
    <property type="evidence" value="ECO:0007669"/>
    <property type="project" value="UniProtKB-KW"/>
</dbReference>
<feature type="transmembrane region" description="Helical" evidence="12">
    <location>
        <begin position="12"/>
        <end position="38"/>
    </location>
</feature>
<evidence type="ECO:0000256" key="1">
    <source>
        <dbReference type="ARBA" id="ARBA00001947"/>
    </source>
</evidence>
<feature type="transmembrane region" description="Helical" evidence="12">
    <location>
        <begin position="207"/>
        <end position="225"/>
    </location>
</feature>
<protein>
    <submittedName>
        <fullName evidence="14">Stage IV sporulation protein FB</fullName>
        <ecNumber evidence="14">3.4.24.-</ecNumber>
    </submittedName>
</protein>
<dbReference type="PANTHER" id="PTHR39188">
    <property type="entry name" value="MEMBRANE-ASSOCIATED ZINC METALLOPROTEASE M50B"/>
    <property type="match status" value="1"/>
</dbReference>
<gene>
    <name evidence="14" type="primary">spoIVFB</name>
    <name evidence="14" type="ORF">ElP_02550</name>
</gene>
<evidence type="ECO:0000256" key="11">
    <source>
        <dbReference type="ARBA" id="ARBA00023136"/>
    </source>
</evidence>
<comment type="cofactor">
    <cofactor evidence="1">
        <name>Zn(2+)</name>
        <dbReference type="ChEBI" id="CHEBI:29105"/>
    </cofactor>
</comment>
<evidence type="ECO:0000256" key="12">
    <source>
        <dbReference type="SAM" id="Phobius"/>
    </source>
</evidence>
<keyword evidence="7 14" id="KW-0378">Hydrolase</keyword>
<dbReference type="OrthoDB" id="166377at2"/>
<proteinExistence type="inferred from homology"/>
<keyword evidence="4" id="KW-0645">Protease</keyword>
<dbReference type="AlphaFoldDB" id="A0A518GV12"/>
<dbReference type="KEGG" id="tpla:ElP_02550"/>
<accession>A0A518GV12</accession>
<sequence length="236" mass="25479">MLGTPAPTRLDLNFSMFGIPIRVSPFFWLLAIVVGFAFGSGADRPEDAGVIAGCVILSVLVHELGHGLTARACGDRPWIVLHGFGGVCVSDRERRSFGQRMLIVVMGPASGLLLAAGAVALWAVLVAFDVTLDPRVELALMMLLILNLVYSVFNLLPIWPLDGGQLVMAVLDRLSPRNGVRRAHILSFLASGAGAAIAGIWGQWIFATIWLGYFAFVNFVLLSHYHRIALAEREGS</sequence>
<dbReference type="PANTHER" id="PTHR39188:SF3">
    <property type="entry name" value="STAGE IV SPORULATION PROTEIN FB"/>
    <property type="match status" value="1"/>
</dbReference>
<dbReference type="EMBL" id="CP036426">
    <property type="protein sequence ID" value="QDV32423.1"/>
    <property type="molecule type" value="Genomic_DNA"/>
</dbReference>
<reference evidence="14 15" key="1">
    <citation type="submission" date="2019-02" db="EMBL/GenBank/DDBJ databases">
        <title>Deep-cultivation of Planctomycetes and their phenomic and genomic characterization uncovers novel biology.</title>
        <authorList>
            <person name="Wiegand S."/>
            <person name="Jogler M."/>
            <person name="Boedeker C."/>
            <person name="Pinto D."/>
            <person name="Vollmers J."/>
            <person name="Rivas-Marin E."/>
            <person name="Kohn T."/>
            <person name="Peeters S.H."/>
            <person name="Heuer A."/>
            <person name="Rast P."/>
            <person name="Oberbeckmann S."/>
            <person name="Bunk B."/>
            <person name="Jeske O."/>
            <person name="Meyerdierks A."/>
            <person name="Storesund J.E."/>
            <person name="Kallscheuer N."/>
            <person name="Luecker S."/>
            <person name="Lage O.M."/>
            <person name="Pohl T."/>
            <person name="Merkel B.J."/>
            <person name="Hornburger P."/>
            <person name="Mueller R.-W."/>
            <person name="Bruemmer F."/>
            <person name="Labrenz M."/>
            <person name="Spormann A.M."/>
            <person name="Op den Camp H."/>
            <person name="Overmann J."/>
            <person name="Amann R."/>
            <person name="Jetten M.S.M."/>
            <person name="Mascher T."/>
            <person name="Medema M.H."/>
            <person name="Devos D.P."/>
            <person name="Kaster A.-K."/>
            <person name="Ovreas L."/>
            <person name="Rohde M."/>
            <person name="Galperin M.Y."/>
            <person name="Jogler C."/>
        </authorList>
    </citation>
    <scope>NUCLEOTIDE SEQUENCE [LARGE SCALE GENOMIC DNA]</scope>
    <source>
        <strain evidence="14 15">ElP</strain>
    </source>
</reference>
<organism evidence="14 15">
    <name type="scientific">Tautonia plasticadhaerens</name>
    <dbReference type="NCBI Taxonomy" id="2527974"/>
    <lineage>
        <taxon>Bacteria</taxon>
        <taxon>Pseudomonadati</taxon>
        <taxon>Planctomycetota</taxon>
        <taxon>Planctomycetia</taxon>
        <taxon>Isosphaerales</taxon>
        <taxon>Isosphaeraceae</taxon>
        <taxon>Tautonia</taxon>
    </lineage>
</organism>
<evidence type="ECO:0000256" key="7">
    <source>
        <dbReference type="ARBA" id="ARBA00022801"/>
    </source>
</evidence>
<feature type="domain" description="Peptidase M50" evidence="13">
    <location>
        <begin position="139"/>
        <end position="184"/>
    </location>
</feature>
<keyword evidence="5 12" id="KW-0812">Transmembrane</keyword>
<feature type="transmembrane region" description="Helical" evidence="12">
    <location>
        <begin position="182"/>
        <end position="201"/>
    </location>
</feature>
<evidence type="ECO:0000313" key="15">
    <source>
        <dbReference type="Proteomes" id="UP000317835"/>
    </source>
</evidence>
<dbReference type="InterPro" id="IPR008915">
    <property type="entry name" value="Peptidase_M50"/>
</dbReference>
<feature type="domain" description="Peptidase M50" evidence="13">
    <location>
        <begin position="54"/>
        <end position="125"/>
    </location>
</feature>
<keyword evidence="10" id="KW-0482">Metalloprotease</keyword>
<evidence type="ECO:0000256" key="2">
    <source>
        <dbReference type="ARBA" id="ARBA00004141"/>
    </source>
</evidence>
<feature type="transmembrane region" description="Helical" evidence="12">
    <location>
        <begin position="140"/>
        <end position="161"/>
    </location>
</feature>
<keyword evidence="11 12" id="KW-0472">Membrane</keyword>
<dbReference type="GO" id="GO:0008237">
    <property type="term" value="F:metallopeptidase activity"/>
    <property type="evidence" value="ECO:0007669"/>
    <property type="project" value="UniProtKB-KW"/>
</dbReference>
<comment type="similarity">
    <text evidence="3">Belongs to the peptidase M50B family.</text>
</comment>
<dbReference type="RefSeq" id="WP_145266495.1">
    <property type="nucleotide sequence ID" value="NZ_CP036426.1"/>
</dbReference>
<comment type="subcellular location">
    <subcellularLocation>
        <location evidence="2">Membrane</location>
        <topology evidence="2">Multi-pass membrane protein</topology>
    </subcellularLocation>
</comment>
<feature type="transmembrane region" description="Helical" evidence="12">
    <location>
        <begin position="102"/>
        <end position="128"/>
    </location>
</feature>
<dbReference type="GO" id="GO:0006508">
    <property type="term" value="P:proteolysis"/>
    <property type="evidence" value="ECO:0007669"/>
    <property type="project" value="UniProtKB-KW"/>
</dbReference>
<evidence type="ECO:0000259" key="13">
    <source>
        <dbReference type="Pfam" id="PF02163"/>
    </source>
</evidence>
<evidence type="ECO:0000256" key="9">
    <source>
        <dbReference type="ARBA" id="ARBA00022989"/>
    </source>
</evidence>
<dbReference type="Pfam" id="PF02163">
    <property type="entry name" value="Peptidase_M50"/>
    <property type="match status" value="2"/>
</dbReference>
<evidence type="ECO:0000256" key="3">
    <source>
        <dbReference type="ARBA" id="ARBA00007931"/>
    </source>
</evidence>
<evidence type="ECO:0000256" key="8">
    <source>
        <dbReference type="ARBA" id="ARBA00022833"/>
    </source>
</evidence>
<evidence type="ECO:0000256" key="5">
    <source>
        <dbReference type="ARBA" id="ARBA00022692"/>
    </source>
</evidence>
<keyword evidence="9 12" id="KW-1133">Transmembrane helix</keyword>